<gene>
    <name evidence="2" type="ORF">D3Y59_13995</name>
</gene>
<dbReference type="EMBL" id="CP032317">
    <property type="protein sequence ID" value="AYA38052.1"/>
    <property type="molecule type" value="Genomic_DNA"/>
</dbReference>
<feature type="transmembrane region" description="Helical" evidence="1">
    <location>
        <begin position="88"/>
        <end position="109"/>
    </location>
</feature>
<sequence>MLRRLPRAFWVVALMLFALRLGLLWHNNPGLELNWDEVRNARIADNWLQGKGYVSFDQVRQQLRPDAFHATFPVWVYAAWAWVGLPRYYLVALLMLPMAAGGVVTWLYAQRILRWYQLPPRWAWLGGGALALYPSVLWYVGAWFWYENLCLPALVWVTHQLLRLQAGRPLPAAKALLLALVVVVSCLLRGYLLALYGLMFAWVLWRGYRAGPALLRRVWRPALLTLVLTVGLHLPILVKNQRLFGAYILSTQAGFELLQGHNSATEGKFMFNWDEADKPFGRWVQQSIPNLLALDQYQESQARARLARQWVAAHPAHELRLLGRKLLVFFSPENFVADAYRTAANPITAAVHLGFLLSLLLTAVGWRGLRFRAADVLLLTPFAVVLLLSLVFFVGYRWRLFAEPAFVLFPLITIWRLGQAPAAKQPPST</sequence>
<dbReference type="AlphaFoldDB" id="A0A3B7R2R8"/>
<evidence type="ECO:0000256" key="1">
    <source>
        <dbReference type="SAM" id="Phobius"/>
    </source>
</evidence>
<dbReference type="OrthoDB" id="870916at2"/>
<keyword evidence="1" id="KW-0472">Membrane</keyword>
<keyword evidence="3" id="KW-1185">Reference proteome</keyword>
<protein>
    <recommendedName>
        <fullName evidence="4">Glycosyltransferase RgtA/B/C/D-like domain-containing protein</fullName>
    </recommendedName>
</protein>
<keyword evidence="1" id="KW-1133">Transmembrane helix</keyword>
<evidence type="ECO:0008006" key="4">
    <source>
        <dbReference type="Google" id="ProtNLM"/>
    </source>
</evidence>
<dbReference type="Proteomes" id="UP000262802">
    <property type="component" value="Chromosome"/>
</dbReference>
<reference evidence="2 3" key="1">
    <citation type="submission" date="2018-09" db="EMBL/GenBank/DDBJ databases">
        <title>Hymenobacter medium sp. nov., isolated from R2A medium.</title>
        <authorList>
            <person name="Yingchao G."/>
        </authorList>
    </citation>
    <scope>NUCLEOTIDE SEQUENCE [LARGE SCALE GENOMIC DNA]</scope>
    <source>
        <strain evidence="3">sh-6</strain>
    </source>
</reference>
<name>A0A3B7R2R8_9BACT</name>
<feature type="transmembrane region" description="Helical" evidence="1">
    <location>
        <begin position="121"/>
        <end position="146"/>
    </location>
</feature>
<evidence type="ECO:0000313" key="3">
    <source>
        <dbReference type="Proteomes" id="UP000262802"/>
    </source>
</evidence>
<dbReference type="KEGG" id="hyh:D3Y59_13995"/>
<proteinExistence type="predicted"/>
<feature type="transmembrane region" description="Helical" evidence="1">
    <location>
        <begin position="176"/>
        <end position="205"/>
    </location>
</feature>
<feature type="transmembrane region" description="Helical" evidence="1">
    <location>
        <begin position="376"/>
        <end position="394"/>
    </location>
</feature>
<feature type="transmembrane region" description="Helical" evidence="1">
    <location>
        <begin position="349"/>
        <end position="369"/>
    </location>
</feature>
<organism evidence="2 3">
    <name type="scientific">Hymenobacter oligotrophus</name>
    <dbReference type="NCBI Taxonomy" id="2319843"/>
    <lineage>
        <taxon>Bacteria</taxon>
        <taxon>Pseudomonadati</taxon>
        <taxon>Bacteroidota</taxon>
        <taxon>Cytophagia</taxon>
        <taxon>Cytophagales</taxon>
        <taxon>Hymenobacteraceae</taxon>
        <taxon>Hymenobacter</taxon>
    </lineage>
</organism>
<accession>A0A3B7R2R8</accession>
<keyword evidence="1" id="KW-0812">Transmembrane</keyword>
<dbReference type="RefSeq" id="WP_119445604.1">
    <property type="nucleotide sequence ID" value="NZ_CP032317.1"/>
</dbReference>
<evidence type="ECO:0000313" key="2">
    <source>
        <dbReference type="EMBL" id="AYA38052.1"/>
    </source>
</evidence>
<feature type="transmembrane region" description="Helical" evidence="1">
    <location>
        <begin position="217"/>
        <end position="238"/>
    </location>
</feature>